<evidence type="ECO:0000313" key="1">
    <source>
        <dbReference type="EMBL" id="MYL84943.1"/>
    </source>
</evidence>
<dbReference type="RefSeq" id="WP_160963446.1">
    <property type="nucleotide sequence ID" value="NZ_WVUD01000048.1"/>
</dbReference>
<protein>
    <submittedName>
        <fullName evidence="1">Uncharacterized protein</fullName>
    </submittedName>
</protein>
<sequence>MNTTLQRTYKGYSIDLTSLGDYCASFAADIHDSSGRLVSHLGVAGNTEERAVDRSRELIDFELDYGSIH</sequence>
<dbReference type="EMBL" id="WVUD01000048">
    <property type="protein sequence ID" value="MYL84943.1"/>
    <property type="molecule type" value="Genomic_DNA"/>
</dbReference>
<gene>
    <name evidence="1" type="ORF">GTA51_17665</name>
</gene>
<dbReference type="OrthoDB" id="5459117at2"/>
<keyword evidence="2" id="KW-1185">Reference proteome</keyword>
<name>A0A7C9IWL8_9BACT</name>
<accession>A0A7C9IWL8</accession>
<dbReference type="Proteomes" id="UP000482487">
    <property type="component" value="Unassembled WGS sequence"/>
</dbReference>
<evidence type="ECO:0000313" key="2">
    <source>
        <dbReference type="Proteomes" id="UP000482487"/>
    </source>
</evidence>
<proteinExistence type="predicted"/>
<reference evidence="1 2" key="1">
    <citation type="submission" date="2020-01" db="EMBL/GenBank/DDBJ databases">
        <title>Genome sequence of Desulfovibrio aerotolerans DSM 16695(T).</title>
        <authorList>
            <person name="Karnachuk O."/>
            <person name="Avakyan M."/>
            <person name="Mardanov A."/>
            <person name="Kadnikov V."/>
            <person name="Ravin N."/>
        </authorList>
    </citation>
    <scope>NUCLEOTIDE SEQUENCE [LARGE SCALE GENOMIC DNA]</scope>
    <source>
        <strain evidence="1 2">DSM 16695</strain>
    </source>
</reference>
<dbReference type="AlphaFoldDB" id="A0A7C9IWL8"/>
<comment type="caution">
    <text evidence="1">The sequence shown here is derived from an EMBL/GenBank/DDBJ whole genome shotgun (WGS) entry which is preliminary data.</text>
</comment>
<organism evidence="1 2">
    <name type="scientific">Solidesulfovibrio aerotolerans</name>
    <dbReference type="NCBI Taxonomy" id="295255"/>
    <lineage>
        <taxon>Bacteria</taxon>
        <taxon>Pseudomonadati</taxon>
        <taxon>Thermodesulfobacteriota</taxon>
        <taxon>Desulfovibrionia</taxon>
        <taxon>Desulfovibrionales</taxon>
        <taxon>Desulfovibrionaceae</taxon>
        <taxon>Solidesulfovibrio</taxon>
    </lineage>
</organism>